<keyword evidence="2 5" id="KW-0963">Cytoplasm</keyword>
<dbReference type="GO" id="GO:0043015">
    <property type="term" value="F:gamma-tubulin binding"/>
    <property type="evidence" value="ECO:0007669"/>
    <property type="project" value="InterPro"/>
</dbReference>
<proteinExistence type="inferred from homology"/>
<dbReference type="GO" id="GO:0051321">
    <property type="term" value="P:meiotic cell cycle"/>
    <property type="evidence" value="ECO:0007669"/>
    <property type="project" value="TreeGrafter"/>
</dbReference>
<dbReference type="GO" id="GO:0005874">
    <property type="term" value="C:microtubule"/>
    <property type="evidence" value="ECO:0007669"/>
    <property type="project" value="UniProtKB-KW"/>
</dbReference>
<dbReference type="InterPro" id="IPR007259">
    <property type="entry name" value="GCP"/>
</dbReference>
<dbReference type="GO" id="GO:0051225">
    <property type="term" value="P:spindle assembly"/>
    <property type="evidence" value="ECO:0007669"/>
    <property type="project" value="TreeGrafter"/>
</dbReference>
<dbReference type="OrthoDB" id="78652at2759"/>
<evidence type="ECO:0000256" key="3">
    <source>
        <dbReference type="ARBA" id="ARBA00022701"/>
    </source>
</evidence>
<dbReference type="EMBL" id="ASPP01008997">
    <property type="protein sequence ID" value="ETO24730.1"/>
    <property type="molecule type" value="Genomic_DNA"/>
</dbReference>
<dbReference type="GO" id="GO:0051011">
    <property type="term" value="F:microtubule minus-end binding"/>
    <property type="evidence" value="ECO:0007669"/>
    <property type="project" value="TreeGrafter"/>
</dbReference>
<protein>
    <recommendedName>
        <fullName evidence="5">Spindle pole body component</fullName>
    </recommendedName>
</protein>
<evidence type="ECO:0000256" key="4">
    <source>
        <dbReference type="ARBA" id="ARBA00023212"/>
    </source>
</evidence>
<keyword evidence="4 5" id="KW-0206">Cytoskeleton</keyword>
<organism evidence="6 7">
    <name type="scientific">Reticulomyxa filosa</name>
    <dbReference type="NCBI Taxonomy" id="46433"/>
    <lineage>
        <taxon>Eukaryota</taxon>
        <taxon>Sar</taxon>
        <taxon>Rhizaria</taxon>
        <taxon>Retaria</taxon>
        <taxon>Foraminifera</taxon>
        <taxon>Monothalamids</taxon>
        <taxon>Reticulomyxidae</taxon>
        <taxon>Reticulomyxa</taxon>
    </lineage>
</organism>
<dbReference type="GO" id="GO:0007020">
    <property type="term" value="P:microtubule nucleation"/>
    <property type="evidence" value="ECO:0007669"/>
    <property type="project" value="InterPro"/>
</dbReference>
<evidence type="ECO:0000256" key="1">
    <source>
        <dbReference type="ARBA" id="ARBA00004267"/>
    </source>
</evidence>
<sequence>GNSQFVIDYGMLPLRHIPISLVEKILFIGKSVCILKTYATQQQLSKQNEKVNSRSSTRKNSVSAIAIELIAKRIPSKDVQTQRQTKDQSIVQSELVGICVLVSLQHWKEKRSDKMDGISEDKKSEKSEVMRLTEEETFELAKTLDDLRDKVLCENKELNSYVLDLKLNEMREEIGVKLWHVIVHELHLLHHLKAMRDYFLLFKGEFWHCVLDECTSIPSFDAIPVTIATRDLNMGPFKSAATKFSLNLDSVSLEFAMTKFSTRRRGNIDLDSILTYGLCSKVNRKTDVLLQFQFPLHNLRQGSLAASQSCIHLPQQIATAAHGAKTKHNVHAGSCWMSKKVPILYGFECTFTVLASPHAQAFAFVVQHDRMDWWIEHENDIYGSDICNNALVLGFSVCSKDGTTKVCEVSLWGCDNKGNHAKVVSNEIAIDLFNAKV</sequence>
<feature type="non-terminal residue" evidence="6">
    <location>
        <position position="1"/>
    </location>
</feature>
<gene>
    <name evidence="6" type="ORF">RFI_12428</name>
</gene>
<accession>X6NEH4</accession>
<dbReference type="GO" id="GO:0031122">
    <property type="term" value="P:cytoplasmic microtubule organization"/>
    <property type="evidence" value="ECO:0007669"/>
    <property type="project" value="TreeGrafter"/>
</dbReference>
<dbReference type="Proteomes" id="UP000023152">
    <property type="component" value="Unassembled WGS sequence"/>
</dbReference>
<keyword evidence="7" id="KW-1185">Reference proteome</keyword>
<dbReference type="GO" id="GO:0000930">
    <property type="term" value="C:gamma-tubulin complex"/>
    <property type="evidence" value="ECO:0007669"/>
    <property type="project" value="TreeGrafter"/>
</dbReference>
<comment type="subcellular location">
    <subcellularLocation>
        <location evidence="1 5">Cytoplasm</location>
        <location evidence="1 5">Cytoskeleton</location>
        <location evidence="1 5">Microtubule organizing center</location>
    </subcellularLocation>
</comment>
<dbReference type="PANTHER" id="PTHR19302:SF27">
    <property type="entry name" value="GAMMA-TUBULIN COMPLEX COMPONENT 4"/>
    <property type="match status" value="1"/>
</dbReference>
<name>X6NEH4_RETFI</name>
<dbReference type="GO" id="GO:0000922">
    <property type="term" value="C:spindle pole"/>
    <property type="evidence" value="ECO:0007669"/>
    <property type="project" value="InterPro"/>
</dbReference>
<evidence type="ECO:0000256" key="5">
    <source>
        <dbReference type="RuleBase" id="RU363050"/>
    </source>
</evidence>
<evidence type="ECO:0000313" key="7">
    <source>
        <dbReference type="Proteomes" id="UP000023152"/>
    </source>
</evidence>
<comment type="similarity">
    <text evidence="5">Belongs to the TUBGCP family.</text>
</comment>
<keyword evidence="3 5" id="KW-0493">Microtubule</keyword>
<dbReference type="GO" id="GO:0000278">
    <property type="term" value="P:mitotic cell cycle"/>
    <property type="evidence" value="ECO:0007669"/>
    <property type="project" value="TreeGrafter"/>
</dbReference>
<dbReference type="PANTHER" id="PTHR19302">
    <property type="entry name" value="GAMMA TUBULIN COMPLEX PROTEIN"/>
    <property type="match status" value="1"/>
</dbReference>
<evidence type="ECO:0000313" key="6">
    <source>
        <dbReference type="EMBL" id="ETO24730.1"/>
    </source>
</evidence>
<dbReference type="AlphaFoldDB" id="X6NEH4"/>
<comment type="caution">
    <text evidence="6">The sequence shown here is derived from an EMBL/GenBank/DDBJ whole genome shotgun (WGS) entry which is preliminary data.</text>
</comment>
<evidence type="ECO:0000256" key="2">
    <source>
        <dbReference type="ARBA" id="ARBA00022490"/>
    </source>
</evidence>
<reference evidence="6 7" key="1">
    <citation type="journal article" date="2013" name="Curr. Biol.">
        <title>The Genome of the Foraminiferan Reticulomyxa filosa.</title>
        <authorList>
            <person name="Glockner G."/>
            <person name="Hulsmann N."/>
            <person name="Schleicher M."/>
            <person name="Noegel A.A."/>
            <person name="Eichinger L."/>
            <person name="Gallinger C."/>
            <person name="Pawlowski J."/>
            <person name="Sierra R."/>
            <person name="Euteneuer U."/>
            <person name="Pillet L."/>
            <person name="Moustafa A."/>
            <person name="Platzer M."/>
            <person name="Groth M."/>
            <person name="Szafranski K."/>
            <person name="Schliwa M."/>
        </authorList>
    </citation>
    <scope>NUCLEOTIDE SEQUENCE [LARGE SCALE GENOMIC DNA]</scope>
</reference>